<gene>
    <name evidence="1" type="ORF">SIID45300_01323</name>
</gene>
<evidence type="ECO:0000313" key="1">
    <source>
        <dbReference type="EMBL" id="GAB0057003.1"/>
    </source>
</evidence>
<keyword evidence="2" id="KW-1185">Reference proteome</keyword>
<name>A0ABQ0C7Y9_9PROT</name>
<sequence>MNHALDREILGQKERAIQLGIQAHLAFRRHSEARIHAIRDGSWLDTASQTQLFRLQSEYDAQQEEYRKALHALREVAPEEYAVLLKEIAQQIRQEVSQSAPPEGSAG</sequence>
<comment type="caution">
    <text evidence="1">The sequence shown here is derived from an EMBL/GenBank/DDBJ whole genome shotgun (WGS) entry which is preliminary data.</text>
</comment>
<reference evidence="1 2" key="1">
    <citation type="submission" date="2024-05" db="EMBL/GenBank/DDBJ databases">
        <authorList>
            <consortium name="Candidatus Magnetaquicoccaceae bacterium FCR-1 genome sequencing consortium"/>
            <person name="Shimoshige H."/>
            <person name="Shimamura S."/>
            <person name="Taoka A."/>
            <person name="Kobayashi H."/>
            <person name="Maekawa T."/>
        </authorList>
    </citation>
    <scope>NUCLEOTIDE SEQUENCE [LARGE SCALE GENOMIC DNA]</scope>
    <source>
        <strain evidence="1 2">FCR-1</strain>
    </source>
</reference>
<reference evidence="1 2" key="2">
    <citation type="submission" date="2024-09" db="EMBL/GenBank/DDBJ databases">
        <title>Draft genome sequence of Candidatus Magnetaquicoccaceae bacterium FCR-1.</title>
        <authorList>
            <person name="Shimoshige H."/>
            <person name="Shimamura S."/>
            <person name="Taoka A."/>
            <person name="Kobayashi H."/>
            <person name="Maekawa T."/>
        </authorList>
    </citation>
    <scope>NUCLEOTIDE SEQUENCE [LARGE SCALE GENOMIC DNA]</scope>
    <source>
        <strain evidence="1 2">FCR-1</strain>
    </source>
</reference>
<organism evidence="1 2">
    <name type="scientific">Candidatus Magnetaquiglobus chichijimensis</name>
    <dbReference type="NCBI Taxonomy" id="3141448"/>
    <lineage>
        <taxon>Bacteria</taxon>
        <taxon>Pseudomonadati</taxon>
        <taxon>Pseudomonadota</taxon>
        <taxon>Magnetococcia</taxon>
        <taxon>Magnetococcales</taxon>
        <taxon>Candidatus Magnetaquicoccaceae</taxon>
        <taxon>Candidatus Magnetaquiglobus</taxon>
    </lineage>
</organism>
<dbReference type="RefSeq" id="WP_420904715.1">
    <property type="nucleotide sequence ID" value="NZ_BAAFGK010000004.1"/>
</dbReference>
<accession>A0ABQ0C7Y9</accession>
<evidence type="ECO:0000313" key="2">
    <source>
        <dbReference type="Proteomes" id="UP001628193"/>
    </source>
</evidence>
<dbReference type="Proteomes" id="UP001628193">
    <property type="component" value="Unassembled WGS sequence"/>
</dbReference>
<dbReference type="EMBL" id="BAAFGK010000004">
    <property type="protein sequence ID" value="GAB0057003.1"/>
    <property type="molecule type" value="Genomic_DNA"/>
</dbReference>
<proteinExistence type="predicted"/>
<protein>
    <submittedName>
        <fullName evidence="1">Uncharacterized protein</fullName>
    </submittedName>
</protein>